<dbReference type="GO" id="GO:0042797">
    <property type="term" value="P:tRNA transcription by RNA polymerase III"/>
    <property type="evidence" value="ECO:0007669"/>
    <property type="project" value="TreeGrafter"/>
</dbReference>
<dbReference type="EMBL" id="KB932208">
    <property type="protein sequence ID" value="KCV68456.1"/>
    <property type="molecule type" value="Genomic_DNA"/>
</dbReference>
<accession>A0A058Z2Y1</accession>
<protein>
    <submittedName>
        <fullName evidence="2">Uncharacterized protein</fullName>
    </submittedName>
</protein>
<feature type="region of interest" description="Disordered" evidence="1">
    <location>
        <begin position="1"/>
        <end position="43"/>
    </location>
</feature>
<dbReference type="AlphaFoldDB" id="A0A058Z2Y1"/>
<dbReference type="GeneID" id="20529475"/>
<evidence type="ECO:0000313" key="3">
    <source>
        <dbReference type="Proteomes" id="UP000030693"/>
    </source>
</evidence>
<evidence type="ECO:0000313" key="2">
    <source>
        <dbReference type="EMBL" id="KCV68456.1"/>
    </source>
</evidence>
<feature type="compositionally biased region" description="Basic and acidic residues" evidence="1">
    <location>
        <begin position="1"/>
        <end position="17"/>
    </location>
</feature>
<dbReference type="InterPro" id="IPR006886">
    <property type="entry name" value="RNA_pol_III_Rpc5"/>
</dbReference>
<keyword evidence="3" id="KW-1185">Reference proteome</keyword>
<dbReference type="GO" id="GO:0005666">
    <property type="term" value="C:RNA polymerase III complex"/>
    <property type="evidence" value="ECO:0007669"/>
    <property type="project" value="TreeGrafter"/>
</dbReference>
<name>A0A058Z2Y1_FONAL</name>
<dbReference type="Pfam" id="PF04801">
    <property type="entry name" value="RPC5"/>
    <property type="match status" value="2"/>
</dbReference>
<dbReference type="RefSeq" id="XP_009496888.1">
    <property type="nucleotide sequence ID" value="XM_009498613.1"/>
</dbReference>
<dbReference type="eggNOG" id="KOG2354">
    <property type="taxonomic scope" value="Eukaryota"/>
</dbReference>
<dbReference type="PANTHER" id="PTHR12069:SF0">
    <property type="entry name" value="DNA-DIRECTED RNA POLYMERASE III SUBUNIT RPC5"/>
    <property type="match status" value="1"/>
</dbReference>
<organism evidence="2">
    <name type="scientific">Fonticula alba</name>
    <name type="common">Slime mold</name>
    <dbReference type="NCBI Taxonomy" id="691883"/>
    <lineage>
        <taxon>Eukaryota</taxon>
        <taxon>Rotosphaerida</taxon>
        <taxon>Fonticulaceae</taxon>
        <taxon>Fonticula</taxon>
    </lineage>
</organism>
<evidence type="ECO:0000256" key="1">
    <source>
        <dbReference type="SAM" id="MobiDB-lite"/>
    </source>
</evidence>
<dbReference type="OrthoDB" id="340681at2759"/>
<reference evidence="2" key="1">
    <citation type="submission" date="2013-04" db="EMBL/GenBank/DDBJ databases">
        <title>The Genome Sequence of Fonticula alba ATCC 38817.</title>
        <authorList>
            <consortium name="The Broad Institute Genomics Platform"/>
            <person name="Russ C."/>
            <person name="Cuomo C."/>
            <person name="Burger G."/>
            <person name="Gray M.W."/>
            <person name="Holland P.W.H."/>
            <person name="King N."/>
            <person name="Lang F.B.F."/>
            <person name="Roger A.J."/>
            <person name="Ruiz-Trillo I."/>
            <person name="Brown M."/>
            <person name="Walker B."/>
            <person name="Young S."/>
            <person name="Zeng Q."/>
            <person name="Gargeya S."/>
            <person name="Fitzgerald M."/>
            <person name="Haas B."/>
            <person name="Abouelleil A."/>
            <person name="Allen A.W."/>
            <person name="Alvarado L."/>
            <person name="Arachchi H.M."/>
            <person name="Berlin A.M."/>
            <person name="Chapman S.B."/>
            <person name="Gainer-Dewar J."/>
            <person name="Goldberg J."/>
            <person name="Griggs A."/>
            <person name="Gujja S."/>
            <person name="Hansen M."/>
            <person name="Howarth C."/>
            <person name="Imamovic A."/>
            <person name="Ireland A."/>
            <person name="Larimer J."/>
            <person name="McCowan C."/>
            <person name="Murphy C."/>
            <person name="Pearson M."/>
            <person name="Poon T.W."/>
            <person name="Priest M."/>
            <person name="Roberts A."/>
            <person name="Saif S."/>
            <person name="Shea T."/>
            <person name="Sisk P."/>
            <person name="Sykes S."/>
            <person name="Wortman J."/>
            <person name="Nusbaum C."/>
            <person name="Birren B."/>
        </authorList>
    </citation>
    <scope>NUCLEOTIDE SEQUENCE [LARGE SCALE GENOMIC DNA]</scope>
    <source>
        <strain evidence="2">ATCC 38817</strain>
    </source>
</reference>
<feature type="compositionally biased region" description="Low complexity" evidence="1">
    <location>
        <begin position="21"/>
        <end position="38"/>
    </location>
</feature>
<dbReference type="PANTHER" id="PTHR12069">
    <property type="entry name" value="DNA-DIRECTED RNA POLYMERASES III 80 KDA POLYPEPTIDE RNA POLYMERASE III SUBUNIT 5"/>
    <property type="match status" value="1"/>
</dbReference>
<feature type="region of interest" description="Disordered" evidence="1">
    <location>
        <begin position="241"/>
        <end position="260"/>
    </location>
</feature>
<gene>
    <name evidence="2" type="ORF">H696_04750</name>
</gene>
<dbReference type="Proteomes" id="UP000030693">
    <property type="component" value="Unassembled WGS sequence"/>
</dbReference>
<sequence>MSEGEIHIKAEPEHGDVVLESSPDVASPAAAPAAGPTPIESPTAVKMDVDQPSTPFQVNPALETRVELDEDFIEDPDDPVVQTVNVFLGGPKLRQHIHVLQFPLKHHSLSYFTEDITHARFKPKSQFLELEVPVDTGSPFYDTLKGEQFGKHATSIRPTPNAGSPPMLSVTPGMVAPGAGGTGLLSSQVYSSQAIPGKSHYTIGVLKDNGDLHLVPVDCNFQMRPSLQYLDEADKQAKMEAAAAAADSDEDLSDSEDKPKEVQVTIKRRESERATAARKKSHAYLQKQVDDEDWVDLKFYNSSSPQTNRLFQLMYAEQSAPVLKEEQTESYLSSVVKLPALTPIRKRVLGILKNAQIVHFLELKAMFPDGNDIEAVLRAALGDIAIQFGDLWIVKSEITHRGRTIQWRNQLLKLFQNTNSIPYGRFIQETLVGRTTANELLSQIAVPDQKRDLWHLKRSPEALALLGDALCI</sequence>
<proteinExistence type="predicted"/>
<dbReference type="STRING" id="691883.A0A058Z2Y1"/>